<dbReference type="InterPro" id="IPR041147">
    <property type="entry name" value="GH38_C"/>
</dbReference>
<dbReference type="GO" id="GO:0005764">
    <property type="term" value="C:lysosome"/>
    <property type="evidence" value="ECO:0007669"/>
    <property type="project" value="UniProtKB-SubCell"/>
</dbReference>
<dbReference type="Pfam" id="PF01074">
    <property type="entry name" value="Glyco_hydro_38N"/>
    <property type="match status" value="1"/>
</dbReference>
<feature type="signal peptide" evidence="13">
    <location>
        <begin position="1"/>
        <end position="45"/>
    </location>
</feature>
<dbReference type="InterPro" id="IPR048534">
    <property type="entry name" value="Man2a1-like_dom"/>
</dbReference>
<feature type="domain" description="Glycoside hydrolase family 38 central" evidence="14">
    <location>
        <begin position="383"/>
        <end position="462"/>
    </location>
</feature>
<evidence type="ECO:0000313" key="16">
    <source>
        <dbReference type="RefSeq" id="XP_006874364.1"/>
    </source>
</evidence>
<dbReference type="FunFam" id="2.70.98.30:FF:000003">
    <property type="entry name" value="Alpha-mannosidase"/>
    <property type="match status" value="1"/>
</dbReference>
<keyword evidence="9" id="KW-0325">Glycoprotein</keyword>
<dbReference type="GeneID" id="102824678"/>
<dbReference type="EC" id="3.2.1.-" evidence="12"/>
<dbReference type="InterPro" id="IPR011013">
    <property type="entry name" value="Gal_mutarotase_sf_dom"/>
</dbReference>
<comment type="cofactor">
    <cofactor evidence="12">
        <name>Zn(2+)</name>
        <dbReference type="ChEBI" id="CHEBI:29105"/>
    </cofactor>
    <text evidence="12">Binds 1 zinc ion per subunit.</text>
</comment>
<dbReference type="InterPro" id="IPR013780">
    <property type="entry name" value="Glyco_hydro_b"/>
</dbReference>
<dbReference type="InterPro" id="IPR000602">
    <property type="entry name" value="Glyco_hydro_38_N"/>
</dbReference>
<dbReference type="RefSeq" id="XP_006874364.1">
    <property type="nucleotide sequence ID" value="XM_006874302.1"/>
</dbReference>
<dbReference type="InterPro" id="IPR028995">
    <property type="entry name" value="Glyco_hydro_57/38_cen_sf"/>
</dbReference>
<dbReference type="GO" id="GO:0006013">
    <property type="term" value="P:mannose metabolic process"/>
    <property type="evidence" value="ECO:0007669"/>
    <property type="project" value="InterPro"/>
</dbReference>
<organism evidence="15 16">
    <name type="scientific">Chrysochloris asiatica</name>
    <name type="common">Cape golden mole</name>
    <dbReference type="NCBI Taxonomy" id="185453"/>
    <lineage>
        <taxon>Eukaryota</taxon>
        <taxon>Metazoa</taxon>
        <taxon>Chordata</taxon>
        <taxon>Craniata</taxon>
        <taxon>Vertebrata</taxon>
        <taxon>Euteleostomi</taxon>
        <taxon>Mammalia</taxon>
        <taxon>Eutheria</taxon>
        <taxon>Afrotheria</taxon>
        <taxon>Chrysochloridae</taxon>
        <taxon>Chrysochlorinae</taxon>
        <taxon>Chrysochloris</taxon>
    </lineage>
</organism>
<comment type="subcellular location">
    <subcellularLocation>
        <location evidence="2">Lysosome</location>
    </subcellularLocation>
</comment>
<protein>
    <recommendedName>
        <fullName evidence="12">Alpha-mannosidase</fullName>
        <ecNumber evidence="12">3.2.1.-</ecNumber>
    </recommendedName>
</protein>
<dbReference type="InterPro" id="IPR015341">
    <property type="entry name" value="Glyco_hydro_38_cen"/>
</dbReference>
<dbReference type="InterPro" id="IPR037094">
    <property type="entry name" value="Glyco_hydro_38_cen_sf"/>
</dbReference>
<dbReference type="CTD" id="4125"/>
<dbReference type="Pfam" id="PF09261">
    <property type="entry name" value="Alpha-mann_mid"/>
    <property type="match status" value="1"/>
</dbReference>
<dbReference type="PANTHER" id="PTHR11607">
    <property type="entry name" value="ALPHA-MANNOSIDASE"/>
    <property type="match status" value="1"/>
</dbReference>
<dbReference type="GO" id="GO:0004559">
    <property type="term" value="F:alpha-mannosidase activity"/>
    <property type="evidence" value="ECO:0007669"/>
    <property type="project" value="UniProtKB-EC"/>
</dbReference>
<dbReference type="SUPFAM" id="SSF88713">
    <property type="entry name" value="Glycoside hydrolase/deacetylase"/>
    <property type="match status" value="1"/>
</dbReference>
<evidence type="ECO:0000256" key="7">
    <source>
        <dbReference type="ARBA" id="ARBA00022833"/>
    </source>
</evidence>
<evidence type="ECO:0000256" key="12">
    <source>
        <dbReference type="RuleBase" id="RU361199"/>
    </source>
</evidence>
<dbReference type="FunFam" id="2.60.40.1180:FF:000016">
    <property type="entry name" value="Alpha-mannosidase"/>
    <property type="match status" value="1"/>
</dbReference>
<dbReference type="Gene3D" id="2.60.40.1180">
    <property type="entry name" value="Golgi alpha-mannosidase II"/>
    <property type="match status" value="1"/>
</dbReference>
<dbReference type="Gene3D" id="2.60.40.1360">
    <property type="match status" value="1"/>
</dbReference>
<evidence type="ECO:0000256" key="10">
    <source>
        <dbReference type="ARBA" id="ARBA00023228"/>
    </source>
</evidence>
<dbReference type="Gene3D" id="3.20.110.10">
    <property type="entry name" value="Glycoside hydrolase 38, N terminal domain"/>
    <property type="match status" value="1"/>
</dbReference>
<comment type="similarity">
    <text evidence="3 12">Belongs to the glycosyl hydrolase 38 family.</text>
</comment>
<keyword evidence="15" id="KW-1185">Reference proteome</keyword>
<evidence type="ECO:0000313" key="15">
    <source>
        <dbReference type="Proteomes" id="UP000504623"/>
    </source>
</evidence>
<evidence type="ECO:0000256" key="11">
    <source>
        <dbReference type="ARBA" id="ARBA00023295"/>
    </source>
</evidence>
<keyword evidence="8" id="KW-1015">Disulfide bond</keyword>
<dbReference type="FunFam" id="2.60.40.1360:FF:000002">
    <property type="entry name" value="Alpha-mannosidase"/>
    <property type="match status" value="1"/>
</dbReference>
<evidence type="ECO:0000256" key="4">
    <source>
        <dbReference type="ARBA" id="ARBA00022723"/>
    </source>
</evidence>
<keyword evidence="11 12" id="KW-0326">Glycosidase</keyword>
<dbReference type="OrthoDB" id="2016903at2759"/>
<evidence type="ECO:0000256" key="9">
    <source>
        <dbReference type="ARBA" id="ARBA00023180"/>
    </source>
</evidence>
<keyword evidence="10" id="KW-0458">Lysosome</keyword>
<evidence type="ECO:0000256" key="8">
    <source>
        <dbReference type="ARBA" id="ARBA00023157"/>
    </source>
</evidence>
<keyword evidence="7 12" id="KW-0862">Zinc</keyword>
<keyword evidence="5 13" id="KW-0732">Signal</keyword>
<gene>
    <name evidence="16" type="primary">MAN2B1</name>
</gene>
<dbReference type="CDD" id="cd10810">
    <property type="entry name" value="GH38N_AMII_LAM_like"/>
    <property type="match status" value="1"/>
</dbReference>
<dbReference type="SMART" id="SM00872">
    <property type="entry name" value="Alpha-mann_mid"/>
    <property type="match status" value="1"/>
</dbReference>
<dbReference type="AlphaFoldDB" id="A0A9B0WY36"/>
<dbReference type="PANTHER" id="PTHR11607:SF3">
    <property type="entry name" value="LYSOSOMAL ALPHA-MANNOSIDASE"/>
    <property type="match status" value="1"/>
</dbReference>
<evidence type="ECO:0000256" key="1">
    <source>
        <dbReference type="ARBA" id="ARBA00000365"/>
    </source>
</evidence>
<dbReference type="InterPro" id="IPR011682">
    <property type="entry name" value="Glyco_hydro_38_C"/>
</dbReference>
<evidence type="ECO:0000256" key="13">
    <source>
        <dbReference type="SAM" id="SignalP"/>
    </source>
</evidence>
<dbReference type="SUPFAM" id="SSF88688">
    <property type="entry name" value="Families 57/38 glycoside transferase middle domain"/>
    <property type="match status" value="1"/>
</dbReference>
<dbReference type="Pfam" id="PF21260">
    <property type="entry name" value="Laman-like_dom"/>
    <property type="match status" value="1"/>
</dbReference>
<keyword evidence="4 12" id="KW-0479">Metal-binding</keyword>
<dbReference type="SUPFAM" id="SSF74650">
    <property type="entry name" value="Galactose mutarotase-like"/>
    <property type="match status" value="1"/>
</dbReference>
<dbReference type="Gene3D" id="2.70.98.30">
    <property type="entry name" value="Golgi alpha-mannosidase II, domain 4"/>
    <property type="match status" value="1"/>
</dbReference>
<evidence type="ECO:0000256" key="5">
    <source>
        <dbReference type="ARBA" id="ARBA00022729"/>
    </source>
</evidence>
<proteinExistence type="inferred from homology"/>
<evidence type="ECO:0000256" key="2">
    <source>
        <dbReference type="ARBA" id="ARBA00004371"/>
    </source>
</evidence>
<name>A0A9B0WY36_CHRAS</name>
<accession>A0A9B0WY36</accession>
<comment type="catalytic activity">
    <reaction evidence="1">
        <text>Hydrolysis of terminal, non-reducing alpha-D-mannose residues in alpha-D-mannosides.</text>
        <dbReference type="EC" id="3.2.1.24"/>
    </reaction>
</comment>
<reference evidence="16" key="1">
    <citation type="submission" date="2025-08" db="UniProtKB">
        <authorList>
            <consortium name="RefSeq"/>
        </authorList>
    </citation>
    <scope>IDENTIFICATION</scope>
    <source>
        <tissue evidence="16">Spleen</tissue>
    </source>
</reference>
<dbReference type="InterPro" id="IPR050843">
    <property type="entry name" value="Glycosyl_Hydrlase_38"/>
</dbReference>
<dbReference type="Pfam" id="PF17677">
    <property type="entry name" value="Glyco_hydro38C2"/>
    <property type="match status" value="1"/>
</dbReference>
<dbReference type="GO" id="GO:0030246">
    <property type="term" value="F:carbohydrate binding"/>
    <property type="evidence" value="ECO:0007669"/>
    <property type="project" value="InterPro"/>
</dbReference>
<sequence length="1015" mass="114409">MSADALATAVGAGGSWREAVAPWMSSHAPPFLSLFFLLVVLGAQASRYETCPKVQPGMLNVHLVAHTHDDVGWLKTVDQYFYGIRNDIQHAGVQYILDSVVSALLAEPTRRFIYVEIAFFSRWWHQQTKATQEIVRDLVRQGRLEFANGGWVMNDEAATHYGAIIDQMTLGLRFLEDTFGIDGRPRVAWHIDPFGHSREQASLFAQMGFDGFFFGRLDYQDKKNREKMLEMEQVWRASTSLKPPAADLFTGVLPNMYNPPQDLCWDVLCDDKPVVDDPRSPEYNAKELVSYFLQLAAVQGRHYRTNHTIMTMGSDFQYENANMWFKNLDKLIQLVNSQQQANGSRVHVLYSTPACYLWELNKANLTWSVKHDDFFPYADGPHNFWTGYFSSRPALKRYERLSYNFLQVCNQLEALAGPVANSGPYGSGDSGPLREAMAVLQHHDAVSGTSKQHVADDYARQLAEGWGPCEVLLSNALARLSGSKEKFTFCRELNISVCPFTLKTTRFQVTIYNPLGRKLDWMVRLPVSEGVFLVKDPSGGTVPSEVVILPGSDSQQHPPELLFSASLPALGFSTYSVARVPGRSPKTHIRRHRPQSHALVIQNEYIRASFNPDTGLLMEIENLEQNLQLPVRQAFFWYNASTGNNESSQVSGAYIFRPNQREPLPVRHWAETRLVKTALVQEMHQNFSSWCSQVVRLYPGQRHLELEWTVGPIPVVDGWGKEVISRFDTTLETNGRFYTDSNGREILERRRDYRPTWNLSQTEPVAGNYYPVNSRIYITDGNVQLTVLTDRSQGGSSLSDGSLELMVHRRLLIDDARGVGEPLQEAGPDGQGPGLWVRGRHLVLLDSVRAAATGHRLLAEKEALAPQIVLSLGGGAPYHLGITPRMQFSALRRELPPAVHLLTLARWGPGMLLLRLEHQFAAGEDRNLSSPVTLDLRDLFTTFTITHLQETTLAANQPRDGATRLQWMQKTGHATKTVPSLLDPAAITLKPMEIRTFLASVQWEEDIQTRWHAPF</sequence>
<dbReference type="InterPro" id="IPR027291">
    <property type="entry name" value="Glyco_hydro_38_N_sf"/>
</dbReference>
<evidence type="ECO:0000259" key="14">
    <source>
        <dbReference type="SMART" id="SM00872"/>
    </source>
</evidence>
<dbReference type="GO" id="GO:0046872">
    <property type="term" value="F:metal ion binding"/>
    <property type="evidence" value="ECO:0007669"/>
    <property type="project" value="UniProtKB-KW"/>
</dbReference>
<dbReference type="Pfam" id="PF07748">
    <property type="entry name" value="Glyco_hydro_38C"/>
    <property type="match status" value="1"/>
</dbReference>
<dbReference type="FunFam" id="3.20.110.10:FF:000001">
    <property type="entry name" value="Alpha-mannosidase"/>
    <property type="match status" value="1"/>
</dbReference>
<dbReference type="FunFam" id="1.20.1270.50:FF:000003">
    <property type="entry name" value="Alpha-mannosidase"/>
    <property type="match status" value="1"/>
</dbReference>
<dbReference type="FunFam" id="1.20.1270.50:FF:000002">
    <property type="entry name" value="Alpha-mannosidase"/>
    <property type="match status" value="1"/>
</dbReference>
<dbReference type="Proteomes" id="UP000504623">
    <property type="component" value="Unplaced"/>
</dbReference>
<dbReference type="InterPro" id="IPR011330">
    <property type="entry name" value="Glyco_hydro/deAcase_b/a-brl"/>
</dbReference>
<evidence type="ECO:0000256" key="3">
    <source>
        <dbReference type="ARBA" id="ARBA00009792"/>
    </source>
</evidence>
<feature type="chain" id="PRO_5038744608" description="Alpha-mannosidase" evidence="13">
    <location>
        <begin position="46"/>
        <end position="1015"/>
    </location>
</feature>
<evidence type="ECO:0000256" key="6">
    <source>
        <dbReference type="ARBA" id="ARBA00022801"/>
    </source>
</evidence>
<keyword evidence="6 12" id="KW-0378">Hydrolase</keyword>
<dbReference type="Gene3D" id="1.20.1270.50">
    <property type="entry name" value="Glycoside hydrolase family 38, central domain"/>
    <property type="match status" value="2"/>
</dbReference>